<dbReference type="NCBIfam" id="TIGR01439">
    <property type="entry name" value="lp_hng_hel_AbrB"/>
    <property type="match status" value="1"/>
</dbReference>
<evidence type="ECO:0000313" key="3">
    <source>
        <dbReference type="EMBL" id="PQM47020.1"/>
    </source>
</evidence>
<dbReference type="GO" id="GO:0003677">
    <property type="term" value="F:DNA binding"/>
    <property type="evidence" value="ECO:0007669"/>
    <property type="project" value="UniProtKB-UniRule"/>
</dbReference>
<feature type="domain" description="SpoVT-AbrB" evidence="2">
    <location>
        <begin position="22"/>
        <end position="67"/>
    </location>
</feature>
<dbReference type="Pfam" id="PF04014">
    <property type="entry name" value="MazE_antitoxin"/>
    <property type="match status" value="1"/>
</dbReference>
<gene>
    <name evidence="3" type="ORF">C1Y40_02802</name>
</gene>
<proteinExistence type="predicted"/>
<dbReference type="EMBL" id="PPEA01000403">
    <property type="protein sequence ID" value="PQM47020.1"/>
    <property type="molecule type" value="Genomic_DNA"/>
</dbReference>
<keyword evidence="1" id="KW-0238">DNA-binding</keyword>
<dbReference type="PROSITE" id="PS51740">
    <property type="entry name" value="SPOVT_ABRB"/>
    <property type="match status" value="1"/>
</dbReference>
<accession>A0A2S8BK13</accession>
<dbReference type="InterPro" id="IPR037914">
    <property type="entry name" value="SpoVT-AbrB_sf"/>
</dbReference>
<dbReference type="SUPFAM" id="SSF89447">
    <property type="entry name" value="AbrB/MazE/MraZ-like"/>
    <property type="match status" value="1"/>
</dbReference>
<evidence type="ECO:0000256" key="1">
    <source>
        <dbReference type="PROSITE-ProRule" id="PRU01076"/>
    </source>
</evidence>
<reference evidence="3 4" key="1">
    <citation type="journal article" date="2017" name="Int. J. Syst. Evol. Microbiol.">
        <title>Mycobacterium talmoniae sp. nov., a slowly growing mycobacterium isolated from human respiratory samples.</title>
        <authorList>
            <person name="Davidson R.M."/>
            <person name="DeGroote M.A."/>
            <person name="Marola J.L."/>
            <person name="Buss S."/>
            <person name="Jones V."/>
            <person name="McNeil M.R."/>
            <person name="Freifeld A.G."/>
            <person name="Elaine Epperson L."/>
            <person name="Hasan N.A."/>
            <person name="Jackson M."/>
            <person name="Iwen P.C."/>
            <person name="Salfinger M."/>
            <person name="Strong M."/>
        </authorList>
    </citation>
    <scope>NUCLEOTIDE SEQUENCE [LARGE SCALE GENOMIC DNA]</scope>
    <source>
        <strain evidence="3 4">ATCC BAA-2683</strain>
    </source>
</reference>
<dbReference type="Gene3D" id="2.10.260.10">
    <property type="match status" value="1"/>
</dbReference>
<organism evidence="3 4">
    <name type="scientific">Mycobacterium talmoniae</name>
    <dbReference type="NCBI Taxonomy" id="1858794"/>
    <lineage>
        <taxon>Bacteria</taxon>
        <taxon>Bacillati</taxon>
        <taxon>Actinomycetota</taxon>
        <taxon>Actinomycetes</taxon>
        <taxon>Mycobacteriales</taxon>
        <taxon>Mycobacteriaceae</taxon>
        <taxon>Mycobacterium</taxon>
    </lineage>
</organism>
<dbReference type="SMART" id="SM00966">
    <property type="entry name" value="SpoVT_AbrB"/>
    <property type="match status" value="1"/>
</dbReference>
<dbReference type="AlphaFoldDB" id="A0A2S8BK13"/>
<name>A0A2S8BK13_9MYCO</name>
<protein>
    <submittedName>
        <fullName evidence="3">Antitoxin VapB27</fullName>
    </submittedName>
</protein>
<sequence length="108" mass="12031">MKPTKMVTLWENCGTVKSLGFLMKTTIDKAGRVVIPKSMRDRHGLAPGTELEVVDSGDRLEFLLPDERDNALLVEKDGRLIISAASGKPTTLDDMLSVRDSLRDSRFR</sequence>
<dbReference type="Proteomes" id="UP000238296">
    <property type="component" value="Unassembled WGS sequence"/>
</dbReference>
<dbReference type="InterPro" id="IPR007159">
    <property type="entry name" value="SpoVT-AbrB_dom"/>
</dbReference>
<evidence type="ECO:0000313" key="4">
    <source>
        <dbReference type="Proteomes" id="UP000238296"/>
    </source>
</evidence>
<comment type="caution">
    <text evidence="3">The sequence shown here is derived from an EMBL/GenBank/DDBJ whole genome shotgun (WGS) entry which is preliminary data.</text>
</comment>
<evidence type="ECO:0000259" key="2">
    <source>
        <dbReference type="PROSITE" id="PS51740"/>
    </source>
</evidence>